<dbReference type="SUPFAM" id="SSF47240">
    <property type="entry name" value="Ferritin-like"/>
    <property type="match status" value="1"/>
</dbReference>
<dbReference type="InterPro" id="IPR033909">
    <property type="entry name" value="RNR_small"/>
</dbReference>
<dbReference type="InterPro" id="IPR013766">
    <property type="entry name" value="Thioredoxin_domain"/>
</dbReference>
<accession>A0ABN9PUD7</accession>
<dbReference type="CDD" id="cd01049">
    <property type="entry name" value="RNRR2"/>
    <property type="match status" value="1"/>
</dbReference>
<dbReference type="PANTHER" id="PTHR23409">
    <property type="entry name" value="RIBONUCLEOSIDE-DIPHOSPHATE REDUCTASE SMALL CHAIN"/>
    <property type="match status" value="1"/>
</dbReference>
<dbReference type="PROSITE" id="PS51352">
    <property type="entry name" value="THIOREDOXIN_2"/>
    <property type="match status" value="1"/>
</dbReference>
<dbReference type="PROSITE" id="PS00368">
    <property type="entry name" value="RIBORED_SMALL"/>
    <property type="match status" value="1"/>
</dbReference>
<name>A0ABN9PUD7_9DINO</name>
<keyword evidence="4" id="KW-1185">Reference proteome</keyword>
<dbReference type="CDD" id="cd02966">
    <property type="entry name" value="TlpA_like_family"/>
    <property type="match status" value="1"/>
</dbReference>
<dbReference type="InterPro" id="IPR000358">
    <property type="entry name" value="RNR_small_fam"/>
</dbReference>
<dbReference type="Proteomes" id="UP001189429">
    <property type="component" value="Unassembled WGS sequence"/>
</dbReference>
<evidence type="ECO:0000256" key="1">
    <source>
        <dbReference type="ARBA" id="ARBA00009303"/>
    </source>
</evidence>
<dbReference type="InterPro" id="IPR012348">
    <property type="entry name" value="RNR-like"/>
</dbReference>
<dbReference type="Pfam" id="PF00268">
    <property type="entry name" value="Ribonuc_red_sm"/>
    <property type="match status" value="1"/>
</dbReference>
<dbReference type="InterPro" id="IPR036249">
    <property type="entry name" value="Thioredoxin-like_sf"/>
</dbReference>
<evidence type="ECO:0000259" key="2">
    <source>
        <dbReference type="PROSITE" id="PS51352"/>
    </source>
</evidence>
<reference evidence="3" key="1">
    <citation type="submission" date="2023-10" db="EMBL/GenBank/DDBJ databases">
        <authorList>
            <person name="Chen Y."/>
            <person name="Shah S."/>
            <person name="Dougan E. K."/>
            <person name="Thang M."/>
            <person name="Chan C."/>
        </authorList>
    </citation>
    <scope>NUCLEOTIDE SEQUENCE [LARGE SCALE GENOMIC DNA]</scope>
</reference>
<proteinExistence type="inferred from homology"/>
<dbReference type="InterPro" id="IPR009078">
    <property type="entry name" value="Ferritin-like_SF"/>
</dbReference>
<dbReference type="SUPFAM" id="SSF52833">
    <property type="entry name" value="Thioredoxin-like"/>
    <property type="match status" value="1"/>
</dbReference>
<sequence>MAPASFVGRAVQDFPLEVAGATGGAERTTLRGLLSAAGLPVVVDFFAPWCKACPAAAKHLDALASGEYAGRCLFLLVCVDGGLDEAREWTALNGITSCTVAAADDDEDLMARLGVKGLPHQALIASDGVVFRNYDVQLPADLDALLGGAASELSAPKPANFADVSARFRELQKDEPILKENPSRWVMFPIQHSDIWEMYKKHEASFWTAEEIDLAQDNKDWDNLTASEQHFVKHVLAFFAASDGIVLENLAAQFTNEVQLPEARAFYGFQMAMENIHSETYSLLIEQYIRDPAEKEKVFDAIHTMPPIRQKAEWAVQWMSPEKTSFAERVIAFAAVEGILFSGSFCAIYWLKKRGLMPGLTFSNELISRDEGLHTEFACLIYSKLENKLPEEVVHGIIRGAVETERHFICEALSCDLIGMNSETMTRYIEFVADRLLSALGCSKLYGVSNPFDWMELISLQGKTNFFEKRVGDYQKAGVMSSTAAGGEEAKGFALDVDF</sequence>
<protein>
    <recommendedName>
        <fullName evidence="2">Thioredoxin domain-containing protein</fullName>
    </recommendedName>
</protein>
<dbReference type="EMBL" id="CAUYUJ010001631">
    <property type="protein sequence ID" value="CAK0796815.1"/>
    <property type="molecule type" value="Genomic_DNA"/>
</dbReference>
<evidence type="ECO:0000313" key="3">
    <source>
        <dbReference type="EMBL" id="CAK0796815.1"/>
    </source>
</evidence>
<evidence type="ECO:0000313" key="4">
    <source>
        <dbReference type="Proteomes" id="UP001189429"/>
    </source>
</evidence>
<dbReference type="Gene3D" id="1.10.620.20">
    <property type="entry name" value="Ribonucleotide Reductase, subunit A"/>
    <property type="match status" value="1"/>
</dbReference>
<comment type="similarity">
    <text evidence="1">Belongs to the ribonucleoside diphosphate reductase small chain family.</text>
</comment>
<dbReference type="InterPro" id="IPR030475">
    <property type="entry name" value="RNR_small_AS"/>
</dbReference>
<dbReference type="PANTHER" id="PTHR23409:SF18">
    <property type="entry name" value="RIBONUCLEOSIDE-DIPHOSPHATE REDUCTASE SUBUNIT M2"/>
    <property type="match status" value="1"/>
</dbReference>
<comment type="caution">
    <text evidence="3">The sequence shown here is derived from an EMBL/GenBank/DDBJ whole genome shotgun (WGS) entry which is preliminary data.</text>
</comment>
<dbReference type="Gene3D" id="3.40.30.10">
    <property type="entry name" value="Glutaredoxin"/>
    <property type="match status" value="1"/>
</dbReference>
<feature type="domain" description="Thioredoxin" evidence="2">
    <location>
        <begin position="5"/>
        <end position="154"/>
    </location>
</feature>
<organism evidence="3 4">
    <name type="scientific">Prorocentrum cordatum</name>
    <dbReference type="NCBI Taxonomy" id="2364126"/>
    <lineage>
        <taxon>Eukaryota</taxon>
        <taxon>Sar</taxon>
        <taxon>Alveolata</taxon>
        <taxon>Dinophyceae</taxon>
        <taxon>Prorocentrales</taxon>
        <taxon>Prorocentraceae</taxon>
        <taxon>Prorocentrum</taxon>
    </lineage>
</organism>
<gene>
    <name evidence="3" type="ORF">PCOR1329_LOCUS6093</name>
</gene>